<comment type="caution">
    <text evidence="13">The sequence shown here is derived from an EMBL/GenBank/DDBJ whole genome shotgun (WGS) entry which is preliminary data.</text>
</comment>
<comment type="similarity">
    <text evidence="1">Belongs to the N(4)/N(6)-methyltransferase family.</text>
</comment>
<dbReference type="Proteomes" id="UP000238541">
    <property type="component" value="Unassembled WGS sequence"/>
</dbReference>
<feature type="domain" description="Type I restriction modification DNA specificity" evidence="10">
    <location>
        <begin position="725"/>
        <end position="885"/>
    </location>
</feature>
<keyword evidence="8" id="KW-0238">DNA-binding</keyword>
<evidence type="ECO:0000256" key="6">
    <source>
        <dbReference type="ARBA" id="ARBA00022691"/>
    </source>
</evidence>
<feature type="domain" description="Type I restriction modification DNA specificity" evidence="10">
    <location>
        <begin position="542"/>
        <end position="689"/>
    </location>
</feature>
<sequence>MIEYQKNQASQLGKKKLEDLLWGAAEFLRGQIDASDYKQYIFPLLFYKRLSDVYLEEYVEAMEVNEGDADYSVMPMFHRFHIPQEARWEKVRHTSKNIGEAIQNALRLIETHNERLHGVFGDAQWTNKERLPDHLLADLIQHFSKIPLGIKSVAQDDLGEAYEYLIKKFADDSGHTAAEFYTNRTVVHLMTRIMGLKPGETAYDPTCGTGGMLLNAVMDLRDEGKEWRSVKLYGQEVNLLTSAIARMNMFLHEIEEFEVLRGDTLAEPKFIDNDQLKQFDVIFANPPYSIKKWNRDKFAADPYGRNFYGVPPQGCADYGFYTHIIKSLKPDTGRAAMLWPHGVLFRDSEQAIRKQVIESDIIEAVIGLGPNLFYNSPMESCVVVLNCNKPTERKGKILFINGIEHVTRERAHSRLSDDDLAVLTEAYFAPDKSPAITALVDIEAIRENQHNLSIPLYVQSPSDGDLHEIEHAIEAWKVSRVRLKKQTSRLLKNLAELGFSSEEISITKTLSPAIERFERALSDGWQRLKFSDVARQCKESVDRENNPFERYVEGGHMDTEDLRVRRYGTFSDDYVGPAFHRIFRKGQILYGSRRTYLKKVAVADFDGVTANTTYVIEPADCGFFDGRLLPFIMLSEGFTRHSVVNSKGSTNPYINWSDIEGYEFYIPDVKAQAGILKILQRVADQEEAIRSIIFALEECLRAVQLNAFKDSSDVDAKNNCELGGGWINYQIKDILMSPPESGDSVSAVDKDTGFYVLNLNCLTRHGFQTNGYKSIEAQKFSRELRLGNGDLLVSRANTADLVGFAGIYKDELERSAIFPDTMWRLNVKENLVSKEFLKNYLLSPCARSQIKMIAAGTSGSMKKINKSSFSKLKIAIPSDTQQKLINNSIGELLESINIASIKLSDLRRLRTSIFEDFLRQA</sequence>
<dbReference type="PRINTS" id="PR00507">
    <property type="entry name" value="N12N6MTFRASE"/>
</dbReference>
<dbReference type="GO" id="GO:0009007">
    <property type="term" value="F:site-specific DNA-methyltransferase (adenine-specific) activity"/>
    <property type="evidence" value="ECO:0007669"/>
    <property type="project" value="UniProtKB-EC"/>
</dbReference>
<dbReference type="InterPro" id="IPR029063">
    <property type="entry name" value="SAM-dependent_MTases_sf"/>
</dbReference>
<evidence type="ECO:0000259" key="11">
    <source>
        <dbReference type="Pfam" id="PF02384"/>
    </source>
</evidence>
<dbReference type="Pfam" id="PF01420">
    <property type="entry name" value="Methylase_S"/>
    <property type="match status" value="2"/>
</dbReference>
<dbReference type="Gene3D" id="3.40.50.150">
    <property type="entry name" value="Vaccinia Virus protein VP39"/>
    <property type="match status" value="1"/>
</dbReference>
<keyword evidence="6" id="KW-0949">S-adenosyl-L-methionine</keyword>
<keyword evidence="7" id="KW-0680">Restriction system</keyword>
<dbReference type="PANTHER" id="PTHR42933">
    <property type="entry name" value="SLR6095 PROTEIN"/>
    <property type="match status" value="1"/>
</dbReference>
<feature type="domain" description="N6 adenine-specific DNA methyltransferase N-terminal" evidence="12">
    <location>
        <begin position="17"/>
        <end position="143"/>
    </location>
</feature>
<dbReference type="GO" id="GO:0009307">
    <property type="term" value="P:DNA restriction-modification system"/>
    <property type="evidence" value="ECO:0007669"/>
    <property type="project" value="UniProtKB-KW"/>
</dbReference>
<dbReference type="RefSeq" id="WP_104450866.1">
    <property type="nucleotide sequence ID" value="NZ_NIRS01000007.1"/>
</dbReference>
<dbReference type="InterPro" id="IPR003356">
    <property type="entry name" value="DNA_methylase_A-5"/>
</dbReference>
<evidence type="ECO:0000313" key="14">
    <source>
        <dbReference type="Proteomes" id="UP000238541"/>
    </source>
</evidence>
<evidence type="ECO:0000256" key="5">
    <source>
        <dbReference type="ARBA" id="ARBA00022679"/>
    </source>
</evidence>
<dbReference type="InterPro" id="IPR038333">
    <property type="entry name" value="T1MK-like_N_sf"/>
</dbReference>
<dbReference type="EMBL" id="NIRS01000007">
    <property type="protein sequence ID" value="PPK35981.1"/>
    <property type="molecule type" value="Genomic_DNA"/>
</dbReference>
<proteinExistence type="inferred from homology"/>
<dbReference type="InterPro" id="IPR002052">
    <property type="entry name" value="DNA_methylase_N6_adenine_CS"/>
</dbReference>
<dbReference type="GO" id="GO:0032259">
    <property type="term" value="P:methylation"/>
    <property type="evidence" value="ECO:0007669"/>
    <property type="project" value="UniProtKB-KW"/>
</dbReference>
<dbReference type="InterPro" id="IPR022749">
    <property type="entry name" value="D12N6_MeTrfase_N"/>
</dbReference>
<evidence type="ECO:0000256" key="4">
    <source>
        <dbReference type="ARBA" id="ARBA00022603"/>
    </source>
</evidence>
<dbReference type="InterPro" id="IPR044946">
    <property type="entry name" value="Restrct_endonuc_typeI_TRD_sf"/>
</dbReference>
<evidence type="ECO:0000259" key="12">
    <source>
        <dbReference type="Pfam" id="PF12161"/>
    </source>
</evidence>
<evidence type="ECO:0000256" key="3">
    <source>
        <dbReference type="ARBA" id="ARBA00011900"/>
    </source>
</evidence>
<gene>
    <name evidence="13" type="ORF">CD175_24660</name>
</gene>
<dbReference type="Pfam" id="PF12161">
    <property type="entry name" value="HsdM_N"/>
    <property type="match status" value="1"/>
</dbReference>
<comment type="similarity">
    <text evidence="2">Belongs to the type-I restriction system S methylase family.</text>
</comment>
<dbReference type="Gene3D" id="3.90.220.20">
    <property type="entry name" value="DNA methylase specificity domains"/>
    <property type="match status" value="2"/>
</dbReference>
<evidence type="ECO:0000256" key="9">
    <source>
        <dbReference type="ARBA" id="ARBA00047942"/>
    </source>
</evidence>
<keyword evidence="5" id="KW-0808">Transferase</keyword>
<comment type="catalytic activity">
    <reaction evidence="9">
        <text>a 2'-deoxyadenosine in DNA + S-adenosyl-L-methionine = an N(6)-methyl-2'-deoxyadenosine in DNA + S-adenosyl-L-homocysteine + H(+)</text>
        <dbReference type="Rhea" id="RHEA:15197"/>
        <dbReference type="Rhea" id="RHEA-COMP:12418"/>
        <dbReference type="Rhea" id="RHEA-COMP:12419"/>
        <dbReference type="ChEBI" id="CHEBI:15378"/>
        <dbReference type="ChEBI" id="CHEBI:57856"/>
        <dbReference type="ChEBI" id="CHEBI:59789"/>
        <dbReference type="ChEBI" id="CHEBI:90615"/>
        <dbReference type="ChEBI" id="CHEBI:90616"/>
        <dbReference type="EC" id="2.1.1.72"/>
    </reaction>
</comment>
<feature type="domain" description="DNA methylase adenine-specific" evidence="11">
    <location>
        <begin position="154"/>
        <end position="461"/>
    </location>
</feature>
<dbReference type="AlphaFoldDB" id="A0A2S6FF02"/>
<dbReference type="SUPFAM" id="SSF53335">
    <property type="entry name" value="S-adenosyl-L-methionine-dependent methyltransferases"/>
    <property type="match status" value="1"/>
</dbReference>
<dbReference type="EC" id="2.1.1.72" evidence="3"/>
<dbReference type="GO" id="GO:0008170">
    <property type="term" value="F:N-methyltransferase activity"/>
    <property type="evidence" value="ECO:0007669"/>
    <property type="project" value="InterPro"/>
</dbReference>
<dbReference type="PANTHER" id="PTHR42933:SF3">
    <property type="entry name" value="TYPE I RESTRICTION ENZYME MJAVIII METHYLASE SUBUNIT"/>
    <property type="match status" value="1"/>
</dbReference>
<keyword evidence="4" id="KW-0489">Methyltransferase</keyword>
<protein>
    <recommendedName>
        <fullName evidence="3">site-specific DNA-methyltransferase (adenine-specific)</fullName>
        <ecNumber evidence="3">2.1.1.72</ecNumber>
    </recommendedName>
</protein>
<evidence type="ECO:0000259" key="10">
    <source>
        <dbReference type="Pfam" id="PF01420"/>
    </source>
</evidence>
<dbReference type="Pfam" id="PF02384">
    <property type="entry name" value="N6_Mtase"/>
    <property type="match status" value="1"/>
</dbReference>
<accession>A0A2S6FF02</accession>
<organism evidence="13 14">
    <name type="scientific">Pseudomonas laurylsulfatiphila</name>
    <dbReference type="NCBI Taxonomy" id="2011015"/>
    <lineage>
        <taxon>Bacteria</taxon>
        <taxon>Pseudomonadati</taxon>
        <taxon>Pseudomonadota</taxon>
        <taxon>Gammaproteobacteria</taxon>
        <taxon>Pseudomonadales</taxon>
        <taxon>Pseudomonadaceae</taxon>
        <taxon>Pseudomonas</taxon>
    </lineage>
</organism>
<dbReference type="PROSITE" id="PS00092">
    <property type="entry name" value="N6_MTASE"/>
    <property type="match status" value="1"/>
</dbReference>
<keyword evidence="14" id="KW-1185">Reference proteome</keyword>
<evidence type="ECO:0000313" key="13">
    <source>
        <dbReference type="EMBL" id="PPK35981.1"/>
    </source>
</evidence>
<evidence type="ECO:0000256" key="2">
    <source>
        <dbReference type="ARBA" id="ARBA00010923"/>
    </source>
</evidence>
<reference evidence="14" key="1">
    <citation type="submission" date="2017-06" db="EMBL/GenBank/DDBJ databases">
        <authorList>
            <person name="Furmanczyk E.M."/>
        </authorList>
    </citation>
    <scope>NUCLEOTIDE SEQUENCE [LARGE SCALE GENOMIC DNA]</scope>
    <source>
        <strain evidence="14">AP3_16</strain>
    </source>
</reference>
<dbReference type="Gene3D" id="1.20.1260.30">
    <property type="match status" value="1"/>
</dbReference>
<evidence type="ECO:0000256" key="1">
    <source>
        <dbReference type="ARBA" id="ARBA00006594"/>
    </source>
</evidence>
<evidence type="ECO:0000256" key="7">
    <source>
        <dbReference type="ARBA" id="ARBA00022747"/>
    </source>
</evidence>
<dbReference type="SUPFAM" id="SSF116734">
    <property type="entry name" value="DNA methylase specificity domain"/>
    <property type="match status" value="2"/>
</dbReference>
<dbReference type="GO" id="GO:0003677">
    <property type="term" value="F:DNA binding"/>
    <property type="evidence" value="ECO:0007669"/>
    <property type="project" value="UniProtKB-KW"/>
</dbReference>
<evidence type="ECO:0000256" key="8">
    <source>
        <dbReference type="ARBA" id="ARBA00023125"/>
    </source>
</evidence>
<name>A0A2S6FF02_9PSED</name>
<dbReference type="InterPro" id="IPR051537">
    <property type="entry name" value="DNA_Adenine_Mtase"/>
</dbReference>
<dbReference type="InterPro" id="IPR000055">
    <property type="entry name" value="Restrct_endonuc_typeI_TRD"/>
</dbReference>